<organism evidence="2 3">
    <name type="scientific">Roseateles chitinivorans</name>
    <dbReference type="NCBI Taxonomy" id="2917965"/>
    <lineage>
        <taxon>Bacteria</taxon>
        <taxon>Pseudomonadati</taxon>
        <taxon>Pseudomonadota</taxon>
        <taxon>Betaproteobacteria</taxon>
        <taxon>Burkholderiales</taxon>
        <taxon>Sphaerotilaceae</taxon>
        <taxon>Roseateles</taxon>
    </lineage>
</organism>
<feature type="region of interest" description="Disordered" evidence="1">
    <location>
        <begin position="87"/>
        <end position="124"/>
    </location>
</feature>
<protein>
    <submittedName>
        <fullName evidence="2">Alkaline phosphatase</fullName>
    </submittedName>
</protein>
<gene>
    <name evidence="2" type="ORF">CS062_12520</name>
</gene>
<name>A0A2G9C907_9BURK</name>
<dbReference type="Gene3D" id="3.40.720.10">
    <property type="entry name" value="Alkaline Phosphatase, subunit A"/>
    <property type="match status" value="1"/>
</dbReference>
<sequence length="699" mass="75743">MPRRHGAVITGARETSHRRITRHANPASMRRSSHICGPAPGKPGHAHCLRPAESLPITGGERVKRSNQKVKKAGHHVGTGLFSVQLRAPHGPAQGFPVAQREHRGRQAPAARRPDADTPRSSLLQRLRGARPAMTLTRRTWLLVPVLAALTACANAPAPSSTAPASASPDPLASPFAAKKPPRLVVFMVIDGLPIRQVLGYRDQLQPDGFKRFLDRGAWFANAYYGHGYTVTAAGHSIMLSGAYPQRSGIIGNEWRDPMTGTPQYNTADPRYQYIGNKTEPLAGTSPENYKVETVGDVLRTLQPAAKVIGISGKDRGAILPAGHKGTAYMYMGGTGQFASSTYYMDRHPAWVEAFNAAKPADQFFGKAWTPMLPEAAYARSVPDGQPWQANSGNGNRLPAVLGAGMDGPGPRFYGNLLPSPFGDELTLAFARAAVEGEQLGADDQTDLLSVSLSSHDYINHAFGPESRLSHDHFLHLDAYLQSWFQYLDRKVGRDNYVAVLTADHGFTDTPEWAKSQGRDAGRINPAQAVGFINAGLARQFGEGRWVTNMSGSGFIFDEAAIQAKGLKQDEVYAAAQALVQQVEGVQAAFTRAQLAGTDTATPYLEQMRKSWYPGIAAPLQVVPKPGWMFGSRLMGTTHGSPYEDDTHVPLLTWGPAWVGQGRIEQRVEIVDFAPTLSALLHIPAPRQAQGRLLPLPAR</sequence>
<comment type="caution">
    <text evidence="2">The sequence shown here is derived from an EMBL/GenBank/DDBJ whole genome shotgun (WGS) entry which is preliminary data.</text>
</comment>
<dbReference type="CDD" id="cd16016">
    <property type="entry name" value="AP-SPAP"/>
    <property type="match status" value="1"/>
</dbReference>
<dbReference type="InterPro" id="IPR002591">
    <property type="entry name" value="Phosphodiest/P_Trfase"/>
</dbReference>
<dbReference type="InterPro" id="IPR026263">
    <property type="entry name" value="Alkaline_phosphatase_prok"/>
</dbReference>
<proteinExistence type="predicted"/>
<dbReference type="Proteomes" id="UP000231501">
    <property type="component" value="Unassembled WGS sequence"/>
</dbReference>
<dbReference type="Pfam" id="PF01663">
    <property type="entry name" value="Phosphodiest"/>
    <property type="match status" value="1"/>
</dbReference>
<evidence type="ECO:0000256" key="1">
    <source>
        <dbReference type="SAM" id="MobiDB-lite"/>
    </source>
</evidence>
<dbReference type="EMBL" id="PEOG01000030">
    <property type="protein sequence ID" value="PIM52822.1"/>
    <property type="molecule type" value="Genomic_DNA"/>
</dbReference>
<dbReference type="GO" id="GO:0004035">
    <property type="term" value="F:alkaline phosphatase activity"/>
    <property type="evidence" value="ECO:0007669"/>
    <property type="project" value="InterPro"/>
</dbReference>
<dbReference type="AlphaFoldDB" id="A0A2G9C907"/>
<keyword evidence="3" id="KW-1185">Reference proteome</keyword>
<evidence type="ECO:0000313" key="2">
    <source>
        <dbReference type="EMBL" id="PIM52822.1"/>
    </source>
</evidence>
<dbReference type="InterPro" id="IPR017850">
    <property type="entry name" value="Alkaline_phosphatase_core_sf"/>
</dbReference>
<evidence type="ECO:0000313" key="3">
    <source>
        <dbReference type="Proteomes" id="UP000231501"/>
    </source>
</evidence>
<accession>A0A2G9C907</accession>
<dbReference type="Gene3D" id="3.30.1360.150">
    <property type="match status" value="1"/>
</dbReference>
<reference evidence="2 3" key="1">
    <citation type="submission" date="2017-11" db="EMBL/GenBank/DDBJ databases">
        <title>Draft genome sequence of Mitsuaria sp. HWN-4.</title>
        <authorList>
            <person name="Gundlapally S.R."/>
        </authorList>
    </citation>
    <scope>NUCLEOTIDE SEQUENCE [LARGE SCALE GENOMIC DNA]</scope>
    <source>
        <strain evidence="2 3">HWN-4</strain>
    </source>
</reference>
<dbReference type="SUPFAM" id="SSF53649">
    <property type="entry name" value="Alkaline phosphatase-like"/>
    <property type="match status" value="1"/>
</dbReference>